<evidence type="ECO:0000313" key="7">
    <source>
        <dbReference type="EMBL" id="EDV22104.1"/>
    </source>
</evidence>
<dbReference type="GO" id="GO:0038023">
    <property type="term" value="F:signaling receptor activity"/>
    <property type="evidence" value="ECO:0000318"/>
    <property type="project" value="GO_Central"/>
</dbReference>
<dbReference type="InterPro" id="IPR028082">
    <property type="entry name" value="Peripla_BP_I"/>
</dbReference>
<dbReference type="Pfam" id="PF01094">
    <property type="entry name" value="ANF_receptor"/>
    <property type="match status" value="1"/>
</dbReference>
<accession>B3S5A8</accession>
<dbReference type="eggNOG" id="ENOG502SD6Z">
    <property type="taxonomic scope" value="Eukaryota"/>
</dbReference>
<evidence type="ECO:0000259" key="6">
    <source>
        <dbReference type="Pfam" id="PF01094"/>
    </source>
</evidence>
<dbReference type="EMBL" id="DS985250">
    <property type="protein sequence ID" value="EDV22104.1"/>
    <property type="molecule type" value="Genomic_DNA"/>
</dbReference>
<dbReference type="Gene3D" id="3.40.50.2300">
    <property type="match status" value="2"/>
</dbReference>
<keyword evidence="2" id="KW-0812">Transmembrane</keyword>
<evidence type="ECO:0000256" key="5">
    <source>
        <dbReference type="SAM" id="SignalP"/>
    </source>
</evidence>
<evidence type="ECO:0000256" key="2">
    <source>
        <dbReference type="ARBA" id="ARBA00022692"/>
    </source>
</evidence>
<dbReference type="GO" id="GO:0007165">
    <property type="term" value="P:signal transduction"/>
    <property type="evidence" value="ECO:0000318"/>
    <property type="project" value="GO_Central"/>
</dbReference>
<dbReference type="Proteomes" id="UP000009022">
    <property type="component" value="Unassembled WGS sequence"/>
</dbReference>
<dbReference type="SUPFAM" id="SSF53822">
    <property type="entry name" value="Periplasmic binding protein-like I"/>
    <property type="match status" value="1"/>
</dbReference>
<dbReference type="GO" id="GO:0017046">
    <property type="term" value="F:peptide hormone binding"/>
    <property type="evidence" value="ECO:0000318"/>
    <property type="project" value="GO_Central"/>
</dbReference>
<dbReference type="PANTHER" id="PTHR44755">
    <property type="entry name" value="NATRIURETIC PEPTIDE RECEPTOR 3-RELATED"/>
    <property type="match status" value="1"/>
</dbReference>
<dbReference type="GO" id="GO:0016020">
    <property type="term" value="C:membrane"/>
    <property type="evidence" value="ECO:0007669"/>
    <property type="project" value="UniProtKB-SubCell"/>
</dbReference>
<dbReference type="KEGG" id="tad:TRIADDRAFT_59259"/>
<dbReference type="PANTHER" id="PTHR44755:SF8">
    <property type="entry name" value="RECEPTOR LIGAND BINDING REGION DOMAIN-CONTAINING PROTEIN"/>
    <property type="match status" value="1"/>
</dbReference>
<name>B3S5A8_TRIAD</name>
<proteinExistence type="predicted"/>
<comment type="subcellular location">
    <subcellularLocation>
        <location evidence="1">Membrane</location>
    </subcellularLocation>
</comment>
<dbReference type="InterPro" id="IPR052612">
    <property type="entry name" value="ANP_Clearance_Receptor"/>
</dbReference>
<keyword evidence="4" id="KW-0472">Membrane</keyword>
<feature type="domain" description="Receptor ligand binding region" evidence="6">
    <location>
        <begin position="45"/>
        <end position="170"/>
    </location>
</feature>
<dbReference type="OrthoDB" id="2150267at2759"/>
<evidence type="ECO:0000256" key="3">
    <source>
        <dbReference type="ARBA" id="ARBA00022989"/>
    </source>
</evidence>
<organism evidence="7 8">
    <name type="scientific">Trichoplax adhaerens</name>
    <name type="common">Trichoplax reptans</name>
    <dbReference type="NCBI Taxonomy" id="10228"/>
    <lineage>
        <taxon>Eukaryota</taxon>
        <taxon>Metazoa</taxon>
        <taxon>Placozoa</taxon>
        <taxon>Uniplacotomia</taxon>
        <taxon>Trichoplacea</taxon>
        <taxon>Trichoplacidae</taxon>
        <taxon>Trichoplax</taxon>
    </lineage>
</organism>
<dbReference type="GeneID" id="6756472"/>
<gene>
    <name evidence="7" type="ORF">TRIADDRAFT_59259</name>
</gene>
<dbReference type="STRING" id="10228.B3S5A8"/>
<dbReference type="InterPro" id="IPR001828">
    <property type="entry name" value="ANF_lig-bd_rcpt"/>
</dbReference>
<dbReference type="AlphaFoldDB" id="B3S5A8"/>
<dbReference type="RefSeq" id="XP_002115259.1">
    <property type="nucleotide sequence ID" value="XM_002115223.1"/>
</dbReference>
<sequence length="240" mass="26707">MIFKLFVLLVLTTTLNKANRTEIRLGYLGPSDYVRTGLFNVGEIGGAVSVAVDDINNNPNLLPNHYLTFVYNDSRCNDKIGLQMIEWQKRVLGVNAFIGPACSVVCEVAGLLASNWKLPIISYVSTASAMSNHAKYDTFARTNAPLSLAVNALLKVMDRFGWRRLGILRDFGEGRVIFGLLQSTLVAKLDDPLNNYTLSQSLTVDLVNGKDSEIDSWLNQLRQKSRNDLEPFIKHVGNEK</sequence>
<dbReference type="CTD" id="6756472"/>
<keyword evidence="3" id="KW-1133">Transmembrane helix</keyword>
<feature type="chain" id="PRO_5002798594" description="Receptor ligand binding region domain-containing protein" evidence="5">
    <location>
        <begin position="19"/>
        <end position="240"/>
    </location>
</feature>
<evidence type="ECO:0000313" key="8">
    <source>
        <dbReference type="Proteomes" id="UP000009022"/>
    </source>
</evidence>
<reference evidence="7 8" key="1">
    <citation type="journal article" date="2008" name="Nature">
        <title>The Trichoplax genome and the nature of placozoans.</title>
        <authorList>
            <person name="Srivastava M."/>
            <person name="Begovic E."/>
            <person name="Chapman J."/>
            <person name="Putnam N.H."/>
            <person name="Hellsten U."/>
            <person name="Kawashima T."/>
            <person name="Kuo A."/>
            <person name="Mitros T."/>
            <person name="Salamov A."/>
            <person name="Carpenter M.L."/>
            <person name="Signorovitch A.Y."/>
            <person name="Moreno M.A."/>
            <person name="Kamm K."/>
            <person name="Grimwood J."/>
            <person name="Schmutz J."/>
            <person name="Shapiro H."/>
            <person name="Grigoriev I.V."/>
            <person name="Buss L.W."/>
            <person name="Schierwater B."/>
            <person name="Dellaporta S.L."/>
            <person name="Rokhsar D.S."/>
        </authorList>
    </citation>
    <scope>NUCLEOTIDE SEQUENCE [LARGE SCALE GENOMIC DNA]</scope>
    <source>
        <strain evidence="7 8">Grell-BS-1999</strain>
    </source>
</reference>
<evidence type="ECO:0000256" key="4">
    <source>
        <dbReference type="ARBA" id="ARBA00023136"/>
    </source>
</evidence>
<protein>
    <recommendedName>
        <fullName evidence="6">Receptor ligand binding region domain-containing protein</fullName>
    </recommendedName>
</protein>
<feature type="signal peptide" evidence="5">
    <location>
        <begin position="1"/>
        <end position="18"/>
    </location>
</feature>
<dbReference type="HOGENOM" id="CLU_1157732_0_0_1"/>
<evidence type="ECO:0000256" key="1">
    <source>
        <dbReference type="ARBA" id="ARBA00004370"/>
    </source>
</evidence>
<dbReference type="PhylomeDB" id="B3S5A8"/>
<keyword evidence="5" id="KW-0732">Signal</keyword>
<keyword evidence="8" id="KW-1185">Reference proteome</keyword>
<dbReference type="InParanoid" id="B3S5A8"/>